<protein>
    <submittedName>
        <fullName evidence="2">Acyl-CoA:1-acyl-sn-glycerol-3-phosphate acyltransferase</fullName>
        <ecNumber evidence="2">2.3.1.51</ecNumber>
    </submittedName>
</protein>
<feature type="compositionally biased region" description="Basic residues" evidence="1">
    <location>
        <begin position="45"/>
        <end position="59"/>
    </location>
</feature>
<feature type="compositionally biased region" description="Basic residues" evidence="1">
    <location>
        <begin position="29"/>
        <end position="38"/>
    </location>
</feature>
<evidence type="ECO:0000313" key="2">
    <source>
        <dbReference type="EMBL" id="CAA9379401.1"/>
    </source>
</evidence>
<organism evidence="2">
    <name type="scientific">uncultured Nocardioides sp</name>
    <dbReference type="NCBI Taxonomy" id="198441"/>
    <lineage>
        <taxon>Bacteria</taxon>
        <taxon>Bacillati</taxon>
        <taxon>Actinomycetota</taxon>
        <taxon>Actinomycetes</taxon>
        <taxon>Propionibacteriales</taxon>
        <taxon>Nocardioidaceae</taxon>
        <taxon>Nocardioides</taxon>
        <taxon>environmental samples</taxon>
    </lineage>
</organism>
<keyword evidence="2" id="KW-0808">Transferase</keyword>
<feature type="compositionally biased region" description="Basic and acidic residues" evidence="1">
    <location>
        <begin position="178"/>
        <end position="205"/>
    </location>
</feature>
<feature type="non-terminal residue" evidence="2">
    <location>
        <position position="256"/>
    </location>
</feature>
<feature type="compositionally biased region" description="Basic and acidic residues" evidence="1">
    <location>
        <begin position="68"/>
        <end position="80"/>
    </location>
</feature>
<evidence type="ECO:0000256" key="1">
    <source>
        <dbReference type="SAM" id="MobiDB-lite"/>
    </source>
</evidence>
<feature type="non-terminal residue" evidence="2">
    <location>
        <position position="1"/>
    </location>
</feature>
<gene>
    <name evidence="2" type="ORF">AVDCRST_MAG06-815</name>
</gene>
<proteinExistence type="predicted"/>
<feature type="region of interest" description="Disordered" evidence="1">
    <location>
        <begin position="1"/>
        <end position="256"/>
    </location>
</feature>
<accession>A0A6J4NAJ3</accession>
<feature type="compositionally biased region" description="Low complexity" evidence="1">
    <location>
        <begin position="206"/>
        <end position="220"/>
    </location>
</feature>
<keyword evidence="2" id="KW-0012">Acyltransferase</keyword>
<feature type="compositionally biased region" description="Basic residues" evidence="1">
    <location>
        <begin position="87"/>
        <end position="98"/>
    </location>
</feature>
<feature type="compositionally biased region" description="Gly residues" evidence="1">
    <location>
        <begin position="140"/>
        <end position="149"/>
    </location>
</feature>
<dbReference type="EMBL" id="CADCUP010000053">
    <property type="protein sequence ID" value="CAA9379401.1"/>
    <property type="molecule type" value="Genomic_DNA"/>
</dbReference>
<sequence length="256" mass="27703">ARPHLPADRAGGQDRVPGARAALPDDRHRARPARRRRAAGLQPHQLRRLRVRRAGRRPVRTAGAVHGEAGDLRPPDRRPGDAVAAPRRGRPRRRHRVVQARGGAAEGRRDRRDLPRGHHLARPGAQGAQDRSGADRRGRGGAAGAGGPVGHAADVDQGPSARLLARHHDRHHRRRADRGRPGERSGRDAAPARHHDTDARRDDRALSASRAAARRLVAARPARRLGAHPRGGGPPRCRGEARAGPQARWAPAAPHL</sequence>
<dbReference type="GO" id="GO:0003841">
    <property type="term" value="F:1-acylglycerol-3-phosphate O-acyltransferase activity"/>
    <property type="evidence" value="ECO:0007669"/>
    <property type="project" value="UniProtKB-EC"/>
</dbReference>
<feature type="compositionally biased region" description="Basic and acidic residues" evidence="1">
    <location>
        <begin position="106"/>
        <end position="116"/>
    </location>
</feature>
<dbReference type="AlphaFoldDB" id="A0A6J4NAJ3"/>
<dbReference type="EC" id="2.3.1.51" evidence="2"/>
<feature type="compositionally biased region" description="Basic residues" evidence="1">
    <location>
        <begin position="164"/>
        <end position="177"/>
    </location>
</feature>
<reference evidence="2" key="1">
    <citation type="submission" date="2020-02" db="EMBL/GenBank/DDBJ databases">
        <authorList>
            <person name="Meier V. D."/>
        </authorList>
    </citation>
    <scope>NUCLEOTIDE SEQUENCE</scope>
    <source>
        <strain evidence="2">AVDCRST_MAG06</strain>
    </source>
</reference>
<name>A0A6J4NAJ3_9ACTN</name>